<feature type="transmembrane region" description="Helical" evidence="7">
    <location>
        <begin position="218"/>
        <end position="235"/>
    </location>
</feature>
<feature type="transmembrane region" description="Helical" evidence="7">
    <location>
        <begin position="186"/>
        <end position="206"/>
    </location>
</feature>
<dbReference type="GO" id="GO:0005886">
    <property type="term" value="C:plasma membrane"/>
    <property type="evidence" value="ECO:0007669"/>
    <property type="project" value="UniProtKB-SubCell"/>
</dbReference>
<dbReference type="OrthoDB" id="9776710at2"/>
<dbReference type="Pfam" id="PF02322">
    <property type="entry name" value="Cyt_bd_oxida_II"/>
    <property type="match status" value="1"/>
</dbReference>
<keyword evidence="4 7" id="KW-0812">Transmembrane</keyword>
<evidence type="ECO:0000256" key="5">
    <source>
        <dbReference type="ARBA" id="ARBA00022989"/>
    </source>
</evidence>
<evidence type="ECO:0000313" key="8">
    <source>
        <dbReference type="EMBL" id="PPK63852.1"/>
    </source>
</evidence>
<evidence type="ECO:0000256" key="6">
    <source>
        <dbReference type="ARBA" id="ARBA00023136"/>
    </source>
</evidence>
<comment type="subcellular location">
    <subcellularLocation>
        <location evidence="1">Cell membrane</location>
        <topology evidence="1">Multi-pass membrane protein</topology>
    </subcellularLocation>
</comment>
<dbReference type="GO" id="GO:0070069">
    <property type="term" value="C:cytochrome complex"/>
    <property type="evidence" value="ECO:0007669"/>
    <property type="project" value="TreeGrafter"/>
</dbReference>
<keyword evidence="9" id="KW-1185">Reference proteome</keyword>
<dbReference type="GO" id="GO:0019646">
    <property type="term" value="P:aerobic electron transport chain"/>
    <property type="evidence" value="ECO:0007669"/>
    <property type="project" value="TreeGrafter"/>
</dbReference>
<dbReference type="InterPro" id="IPR003317">
    <property type="entry name" value="Cyt-d_oxidase_su2"/>
</dbReference>
<dbReference type="GO" id="GO:0016682">
    <property type="term" value="F:oxidoreductase activity, acting on diphenols and related substances as donors, oxygen as acceptor"/>
    <property type="evidence" value="ECO:0007669"/>
    <property type="project" value="TreeGrafter"/>
</dbReference>
<name>A0A2S6GF52_9PSEU</name>
<dbReference type="AlphaFoldDB" id="A0A2S6GF52"/>
<comment type="similarity">
    <text evidence="2">Belongs to the cytochrome ubiquinol oxidase subunit 2 family.</text>
</comment>
<gene>
    <name evidence="8" type="ORF">CLV40_12496</name>
</gene>
<accession>A0A2S6GF52</accession>
<evidence type="ECO:0000256" key="1">
    <source>
        <dbReference type="ARBA" id="ARBA00004651"/>
    </source>
</evidence>
<dbReference type="PANTHER" id="PTHR43141:SF4">
    <property type="entry name" value="CYTOCHROME BD2 SUBUNIT II"/>
    <property type="match status" value="1"/>
</dbReference>
<keyword evidence="5 7" id="KW-1133">Transmembrane helix</keyword>
<feature type="transmembrane region" description="Helical" evidence="7">
    <location>
        <begin position="147"/>
        <end position="165"/>
    </location>
</feature>
<keyword evidence="6 7" id="KW-0472">Membrane</keyword>
<dbReference type="GO" id="GO:0009055">
    <property type="term" value="F:electron transfer activity"/>
    <property type="evidence" value="ECO:0007669"/>
    <property type="project" value="TreeGrafter"/>
</dbReference>
<feature type="transmembrane region" description="Helical" evidence="7">
    <location>
        <begin position="112"/>
        <end position="135"/>
    </location>
</feature>
<feature type="transmembrane region" description="Helical" evidence="7">
    <location>
        <begin position="78"/>
        <end position="100"/>
    </location>
</feature>
<protein>
    <submittedName>
        <fullName evidence="8">Cytochrome d ubiquinol oxidase subunit II</fullName>
    </submittedName>
</protein>
<dbReference type="RefSeq" id="WP_104482463.1">
    <property type="nucleotide sequence ID" value="NZ_CP154825.1"/>
</dbReference>
<keyword evidence="3" id="KW-1003">Cell membrane</keyword>
<evidence type="ECO:0000256" key="7">
    <source>
        <dbReference type="SAM" id="Phobius"/>
    </source>
</evidence>
<evidence type="ECO:0000256" key="3">
    <source>
        <dbReference type="ARBA" id="ARBA00022475"/>
    </source>
</evidence>
<feature type="transmembrane region" description="Helical" evidence="7">
    <location>
        <begin position="42"/>
        <end position="66"/>
    </location>
</feature>
<comment type="caution">
    <text evidence="8">The sequence shown here is derived from an EMBL/GenBank/DDBJ whole genome shotgun (WGS) entry which is preliminary data.</text>
</comment>
<dbReference type="Proteomes" id="UP000239203">
    <property type="component" value="Unassembled WGS sequence"/>
</dbReference>
<dbReference type="EMBL" id="PTIX01000024">
    <property type="protein sequence ID" value="PPK63852.1"/>
    <property type="molecule type" value="Genomic_DNA"/>
</dbReference>
<feature type="transmembrane region" description="Helical" evidence="7">
    <location>
        <begin position="6"/>
        <end position="30"/>
    </location>
</feature>
<feature type="transmembrane region" description="Helical" evidence="7">
    <location>
        <begin position="242"/>
        <end position="260"/>
    </location>
</feature>
<evidence type="ECO:0000256" key="4">
    <source>
        <dbReference type="ARBA" id="ARBA00022692"/>
    </source>
</evidence>
<organism evidence="8 9">
    <name type="scientific">Actinokineospora auranticolor</name>
    <dbReference type="NCBI Taxonomy" id="155976"/>
    <lineage>
        <taxon>Bacteria</taxon>
        <taxon>Bacillati</taxon>
        <taxon>Actinomycetota</taxon>
        <taxon>Actinomycetes</taxon>
        <taxon>Pseudonocardiales</taxon>
        <taxon>Pseudonocardiaceae</taxon>
        <taxon>Actinokineospora</taxon>
    </lineage>
</organism>
<proteinExistence type="inferred from homology"/>
<evidence type="ECO:0000256" key="2">
    <source>
        <dbReference type="ARBA" id="ARBA00007543"/>
    </source>
</evidence>
<evidence type="ECO:0000313" key="9">
    <source>
        <dbReference type="Proteomes" id="UP000239203"/>
    </source>
</evidence>
<dbReference type="PANTHER" id="PTHR43141">
    <property type="entry name" value="CYTOCHROME BD2 SUBUNIT II"/>
    <property type="match status" value="1"/>
</dbReference>
<sequence>MATLWLVAFGLLFTGYLALAGIDYGVAVLLPRVARTESERRLALNAISPFLLGNEVWLVVSIGILIGTLPGLESRLLVGALPLALIAVVGAIVFIVSVHLRGRGAGGSWDTLVFLGGALAAFGWGAVLTSLAGGLPLDASGHVTGTSVSLFAILGGLTMVSLLAVRGGAFLAARTTGAVAERARRAVVTLVLPTGALLILTVATGWASGELDGVRNPALGSALSLVALLGLAGLWRRWAGASVVAVAFVPLSVFAAKYPTPITADPPGTSPSLADLAADPAGLALVTWTAIPLLLLVIAVQGWVWWVFRGRVTRQSPIFY</sequence>
<feature type="transmembrane region" description="Helical" evidence="7">
    <location>
        <begin position="280"/>
        <end position="308"/>
    </location>
</feature>
<reference evidence="8 9" key="1">
    <citation type="submission" date="2018-02" db="EMBL/GenBank/DDBJ databases">
        <title>Genomic Encyclopedia of Archaeal and Bacterial Type Strains, Phase II (KMG-II): from individual species to whole genera.</title>
        <authorList>
            <person name="Goeker M."/>
        </authorList>
    </citation>
    <scope>NUCLEOTIDE SEQUENCE [LARGE SCALE GENOMIC DNA]</scope>
    <source>
        <strain evidence="8 9">YU 961-1</strain>
    </source>
</reference>